<dbReference type="RefSeq" id="WP_188127780.1">
    <property type="nucleotide sequence ID" value="NZ_FQVK01000020.1"/>
</dbReference>
<keyword evidence="2 5" id="KW-0238">DNA-binding</keyword>
<dbReference type="InterPro" id="IPR018060">
    <property type="entry name" value="HTH_AraC"/>
</dbReference>
<evidence type="ECO:0000313" key="6">
    <source>
        <dbReference type="Proteomes" id="UP000325134"/>
    </source>
</evidence>
<reference evidence="5 6" key="1">
    <citation type="submission" date="2016-11" db="EMBL/GenBank/DDBJ databases">
        <authorList>
            <person name="Varghese N."/>
            <person name="Submissions S."/>
        </authorList>
    </citation>
    <scope>NUCLEOTIDE SEQUENCE [LARGE SCALE GENOMIC DNA]</scope>
    <source>
        <strain evidence="5 6">DSM 29341</strain>
    </source>
</reference>
<dbReference type="PANTHER" id="PTHR46796">
    <property type="entry name" value="HTH-TYPE TRANSCRIPTIONAL ACTIVATOR RHAS-RELATED"/>
    <property type="match status" value="1"/>
</dbReference>
<evidence type="ECO:0000256" key="1">
    <source>
        <dbReference type="ARBA" id="ARBA00023015"/>
    </source>
</evidence>
<dbReference type="SMART" id="SM00342">
    <property type="entry name" value="HTH_ARAC"/>
    <property type="match status" value="1"/>
</dbReference>
<dbReference type="Proteomes" id="UP000325134">
    <property type="component" value="Unassembled WGS sequence"/>
</dbReference>
<dbReference type="GO" id="GO:0043565">
    <property type="term" value="F:sequence-specific DNA binding"/>
    <property type="evidence" value="ECO:0007669"/>
    <property type="project" value="InterPro"/>
</dbReference>
<feature type="domain" description="HTH araC/xylS-type" evidence="4">
    <location>
        <begin position="223"/>
        <end position="321"/>
    </location>
</feature>
<dbReference type="GO" id="GO:0003700">
    <property type="term" value="F:DNA-binding transcription factor activity"/>
    <property type="evidence" value="ECO:0007669"/>
    <property type="project" value="InterPro"/>
</dbReference>
<keyword evidence="6" id="KW-1185">Reference proteome</keyword>
<evidence type="ECO:0000256" key="2">
    <source>
        <dbReference type="ARBA" id="ARBA00023125"/>
    </source>
</evidence>
<organism evidence="5 6">
    <name type="scientific">Ruegeria intermedia</name>
    <dbReference type="NCBI Taxonomy" id="996115"/>
    <lineage>
        <taxon>Bacteria</taxon>
        <taxon>Pseudomonadati</taxon>
        <taxon>Pseudomonadota</taxon>
        <taxon>Alphaproteobacteria</taxon>
        <taxon>Rhodobacterales</taxon>
        <taxon>Roseobacteraceae</taxon>
        <taxon>Ruegeria</taxon>
    </lineage>
</organism>
<gene>
    <name evidence="5" type="ORF">SAMN05444279_12083</name>
</gene>
<accession>A0A1M4ZLY3</accession>
<dbReference type="SUPFAM" id="SSF46689">
    <property type="entry name" value="Homeodomain-like"/>
    <property type="match status" value="1"/>
</dbReference>
<evidence type="ECO:0000259" key="4">
    <source>
        <dbReference type="PROSITE" id="PS01124"/>
    </source>
</evidence>
<evidence type="ECO:0000256" key="3">
    <source>
        <dbReference type="ARBA" id="ARBA00023163"/>
    </source>
</evidence>
<keyword evidence="3" id="KW-0804">Transcription</keyword>
<dbReference type="Pfam" id="PF12833">
    <property type="entry name" value="HTH_18"/>
    <property type="match status" value="1"/>
</dbReference>
<keyword evidence="1" id="KW-0805">Transcription regulation</keyword>
<dbReference type="InterPro" id="IPR009057">
    <property type="entry name" value="Homeodomain-like_sf"/>
</dbReference>
<protein>
    <submittedName>
        <fullName evidence="5">Transcriptional regulator GlxA family, contains an amidase domain and an AraC-type DNA-binding HTH domain</fullName>
    </submittedName>
</protein>
<dbReference type="InterPro" id="IPR050204">
    <property type="entry name" value="AraC_XylS_family_regulators"/>
</dbReference>
<evidence type="ECO:0000313" key="5">
    <source>
        <dbReference type="EMBL" id="SHF19100.1"/>
    </source>
</evidence>
<dbReference type="PROSITE" id="PS01124">
    <property type="entry name" value="HTH_ARAC_FAMILY_2"/>
    <property type="match status" value="1"/>
</dbReference>
<name>A0A1M4ZLY3_9RHOB</name>
<dbReference type="AlphaFoldDB" id="A0A1M4ZLY3"/>
<dbReference type="Gene3D" id="1.10.10.60">
    <property type="entry name" value="Homeodomain-like"/>
    <property type="match status" value="1"/>
</dbReference>
<dbReference type="EMBL" id="FQVK01000020">
    <property type="protein sequence ID" value="SHF19100.1"/>
    <property type="molecule type" value="Genomic_DNA"/>
</dbReference>
<sequence length="337" mass="36853">MKHYDVLGSGAHLGSAPSSPERLHHVDVVLAAASARPSAQVLVEFFNALNELMDHHVYALKLRVIADGPAGGPQYWAGRTVVFWGDLHTSWRLAGPDRAWVSQAMNLASRAVLVSGAVLLLAEFGRAEDAVAAVHPNFRAAAQEVGLKDSATATYLSAAGRIHSATTPLSALRLLCALVSRDHGEHQADTLREYIGLEDPKGACTSRLASRLIRRSGADPVVCQAIEAMLDNVEDPLRISDLSESLGTSTRQLQRRFLSKTGEKLLTTYRELRLERAYHLLRHSDLPLREIAMATGFYSVTALGRAFRVSYDMRPDQVRNQRYAGQMSEPVPLKKAG</sequence>
<proteinExistence type="predicted"/>